<dbReference type="SUPFAM" id="SSF53474">
    <property type="entry name" value="alpha/beta-Hydrolases"/>
    <property type="match status" value="1"/>
</dbReference>
<dbReference type="PANTHER" id="PTHR43037:SF1">
    <property type="entry name" value="BLL1128 PROTEIN"/>
    <property type="match status" value="1"/>
</dbReference>
<dbReference type="InterPro" id="IPR029058">
    <property type="entry name" value="AB_hydrolase_fold"/>
</dbReference>
<dbReference type="OrthoDB" id="236649at2"/>
<gene>
    <name evidence="3" type="ORF">Pan161_30320</name>
</gene>
<evidence type="ECO:0000259" key="2">
    <source>
        <dbReference type="Pfam" id="PF00326"/>
    </source>
</evidence>
<dbReference type="EMBL" id="CP036343">
    <property type="protein sequence ID" value="QDT91375.1"/>
    <property type="molecule type" value="Genomic_DNA"/>
</dbReference>
<dbReference type="Pfam" id="PF00326">
    <property type="entry name" value="Peptidase_S9"/>
    <property type="match status" value="1"/>
</dbReference>
<proteinExistence type="predicted"/>
<dbReference type="GO" id="GO:0006508">
    <property type="term" value="P:proteolysis"/>
    <property type="evidence" value="ECO:0007669"/>
    <property type="project" value="InterPro"/>
</dbReference>
<evidence type="ECO:0000256" key="1">
    <source>
        <dbReference type="ARBA" id="ARBA00022729"/>
    </source>
</evidence>
<accession>A0A517VEF1</accession>
<organism evidence="3 4">
    <name type="scientific">Gimesia algae</name>
    <dbReference type="NCBI Taxonomy" id="2527971"/>
    <lineage>
        <taxon>Bacteria</taxon>
        <taxon>Pseudomonadati</taxon>
        <taxon>Planctomycetota</taxon>
        <taxon>Planctomycetia</taxon>
        <taxon>Planctomycetales</taxon>
        <taxon>Planctomycetaceae</taxon>
        <taxon>Gimesia</taxon>
    </lineage>
</organism>
<dbReference type="AlphaFoldDB" id="A0A517VEF1"/>
<dbReference type="GO" id="GO:0008236">
    <property type="term" value="F:serine-type peptidase activity"/>
    <property type="evidence" value="ECO:0007669"/>
    <property type="project" value="InterPro"/>
</dbReference>
<evidence type="ECO:0000313" key="4">
    <source>
        <dbReference type="Proteomes" id="UP000316855"/>
    </source>
</evidence>
<evidence type="ECO:0000313" key="3">
    <source>
        <dbReference type="EMBL" id="QDT91375.1"/>
    </source>
</evidence>
<dbReference type="KEGG" id="gax:Pan161_30320"/>
<dbReference type="Proteomes" id="UP000316855">
    <property type="component" value="Chromosome"/>
</dbReference>
<reference evidence="3 4" key="1">
    <citation type="submission" date="2019-02" db="EMBL/GenBank/DDBJ databases">
        <title>Deep-cultivation of Planctomycetes and their phenomic and genomic characterization uncovers novel biology.</title>
        <authorList>
            <person name="Wiegand S."/>
            <person name="Jogler M."/>
            <person name="Boedeker C."/>
            <person name="Pinto D."/>
            <person name="Vollmers J."/>
            <person name="Rivas-Marin E."/>
            <person name="Kohn T."/>
            <person name="Peeters S.H."/>
            <person name="Heuer A."/>
            <person name="Rast P."/>
            <person name="Oberbeckmann S."/>
            <person name="Bunk B."/>
            <person name="Jeske O."/>
            <person name="Meyerdierks A."/>
            <person name="Storesund J.E."/>
            <person name="Kallscheuer N."/>
            <person name="Luecker S."/>
            <person name="Lage O.M."/>
            <person name="Pohl T."/>
            <person name="Merkel B.J."/>
            <person name="Hornburger P."/>
            <person name="Mueller R.-W."/>
            <person name="Bruemmer F."/>
            <person name="Labrenz M."/>
            <person name="Spormann A.M."/>
            <person name="Op den Camp H."/>
            <person name="Overmann J."/>
            <person name="Amann R."/>
            <person name="Jetten M.S.M."/>
            <person name="Mascher T."/>
            <person name="Medema M.H."/>
            <person name="Devos D.P."/>
            <person name="Kaster A.-K."/>
            <person name="Ovreas L."/>
            <person name="Rohde M."/>
            <person name="Galperin M.Y."/>
            <person name="Jogler C."/>
        </authorList>
    </citation>
    <scope>NUCLEOTIDE SEQUENCE [LARGE SCALE GENOMIC DNA]</scope>
    <source>
        <strain evidence="3 4">Pan161</strain>
    </source>
</reference>
<name>A0A517VEF1_9PLAN</name>
<feature type="domain" description="Peptidase S9 prolyl oligopeptidase catalytic" evidence="2">
    <location>
        <begin position="248"/>
        <end position="383"/>
    </location>
</feature>
<dbReference type="InterPro" id="IPR001375">
    <property type="entry name" value="Peptidase_S9_cat"/>
</dbReference>
<dbReference type="Gene3D" id="3.40.50.1820">
    <property type="entry name" value="alpha/beta hydrolase"/>
    <property type="match status" value="1"/>
</dbReference>
<dbReference type="PANTHER" id="PTHR43037">
    <property type="entry name" value="UNNAMED PRODUCT-RELATED"/>
    <property type="match status" value="1"/>
</dbReference>
<sequence length="698" mass="79429">MRDLFTSGNPSTRIIFVERENNHSVSLVPVFRHELVSLNFQGLNMNRLFIAPVIYLLISWALFSSNPGALLAQAPSPKDQAQLETQLKVLQNQIAELKKNPEIKRHLLADVEVYAKAAEWILRHEEFYKPQYIKDTFQVLKTGQQRAEQLKAGKPEWTEQTGTVIFGYYSKIDGSVQPYALTFPADYKEKTSHRWPLHVELHGRGGKRNEVFFIAHPNGKGPRKEHDWLHLDPFGRTDNGWRWSGEVDVHEAIADVKRRYLIDKRRITLRGFSMGGAGTWHLGLHYPSLWCGVGPGAGFVDFYQYQNQNDRLPHYQDKTLHIYDSIDYALNAANVPVVTYGGGKDKQLVSSTRMVEKAKTEDIEIPLFISPDAAHQSRMPAYQDFLAKLLEHSKQGRPAWPGKKQIRFITYTPKFNECEWMRIEELDEMYEPTLVEGGVDPESGNLILATENVAALSIARNIAPKVELDGNLLPLESAANGLLPQVYFTKGNNGWDVLKYEDSKTFIENPNQRKRHNLQGPIDDAFTLPFVCVKGTGAPWTPQLNEWSASVLSLFENEFDKWLRAKVPVIKDTEVSDQIIADKNLILFGDPGSNAIIAKVLEDLPVEWTKDQITVNGKKYDTQNHGVALIYPNPLNPNRYVVINSGHTMHEKDFLASNSWLFPKLGDIAVIQFQKQKEGAFKNQTVWAELFDSNWELP</sequence>
<protein>
    <submittedName>
        <fullName evidence="3">Prolyl oligopeptidase family protein</fullName>
    </submittedName>
</protein>
<dbReference type="InterPro" id="IPR050955">
    <property type="entry name" value="Plant_Biomass_Hydrol_Est"/>
</dbReference>
<keyword evidence="4" id="KW-1185">Reference proteome</keyword>
<keyword evidence="1" id="KW-0732">Signal</keyword>